<dbReference type="Proteomes" id="UP000824005">
    <property type="component" value="Unassembled WGS sequence"/>
</dbReference>
<evidence type="ECO:0000313" key="2">
    <source>
        <dbReference type="EMBL" id="HIY66298.1"/>
    </source>
</evidence>
<keyword evidence="1" id="KW-1133">Transmembrane helix</keyword>
<evidence type="ECO:0000313" key="3">
    <source>
        <dbReference type="Proteomes" id="UP000824005"/>
    </source>
</evidence>
<feature type="transmembrane region" description="Helical" evidence="1">
    <location>
        <begin position="47"/>
        <end position="69"/>
    </location>
</feature>
<keyword evidence="1" id="KW-0812">Transmembrane</keyword>
<dbReference type="AlphaFoldDB" id="A0A9D1YVW6"/>
<accession>A0A9D1YVW6</accession>
<sequence>MSDTAVKTGQQRVNTRKILPPFVTGQEIVLIGVIVVLWVILGLTTPAFLAAGSIGPLLVQVAPIAIIGVGMT</sequence>
<gene>
    <name evidence="2" type="ORF">H9830_08495</name>
</gene>
<organism evidence="2 3">
    <name type="scientific">Candidatus Agrococcus pullicola</name>
    <dbReference type="NCBI Taxonomy" id="2838429"/>
    <lineage>
        <taxon>Bacteria</taxon>
        <taxon>Bacillati</taxon>
        <taxon>Actinomycetota</taxon>
        <taxon>Actinomycetes</taxon>
        <taxon>Micrococcales</taxon>
        <taxon>Microbacteriaceae</taxon>
        <taxon>Agrococcus</taxon>
    </lineage>
</organism>
<comment type="caution">
    <text evidence="2">The sequence shown here is derived from an EMBL/GenBank/DDBJ whole genome shotgun (WGS) entry which is preliminary data.</text>
</comment>
<reference evidence="2" key="2">
    <citation type="submission" date="2021-04" db="EMBL/GenBank/DDBJ databases">
        <authorList>
            <person name="Gilroy R."/>
        </authorList>
    </citation>
    <scope>NUCLEOTIDE SEQUENCE</scope>
    <source>
        <strain evidence="2">ChiGjej1B1-98</strain>
    </source>
</reference>
<evidence type="ECO:0000256" key="1">
    <source>
        <dbReference type="SAM" id="Phobius"/>
    </source>
</evidence>
<feature type="non-terminal residue" evidence="2">
    <location>
        <position position="72"/>
    </location>
</feature>
<name>A0A9D1YVW6_9MICO</name>
<feature type="transmembrane region" description="Helical" evidence="1">
    <location>
        <begin position="21"/>
        <end position="41"/>
    </location>
</feature>
<reference evidence="2" key="1">
    <citation type="journal article" date="2021" name="PeerJ">
        <title>Extensive microbial diversity within the chicken gut microbiome revealed by metagenomics and culture.</title>
        <authorList>
            <person name="Gilroy R."/>
            <person name="Ravi A."/>
            <person name="Getino M."/>
            <person name="Pursley I."/>
            <person name="Horton D.L."/>
            <person name="Alikhan N.F."/>
            <person name="Baker D."/>
            <person name="Gharbi K."/>
            <person name="Hall N."/>
            <person name="Watson M."/>
            <person name="Adriaenssens E.M."/>
            <person name="Foster-Nyarko E."/>
            <person name="Jarju S."/>
            <person name="Secka A."/>
            <person name="Antonio M."/>
            <person name="Oren A."/>
            <person name="Chaudhuri R.R."/>
            <person name="La Ragione R."/>
            <person name="Hildebrand F."/>
            <person name="Pallen M.J."/>
        </authorList>
    </citation>
    <scope>NUCLEOTIDE SEQUENCE</scope>
    <source>
        <strain evidence="2">ChiGjej1B1-98</strain>
    </source>
</reference>
<keyword evidence="1" id="KW-0472">Membrane</keyword>
<proteinExistence type="predicted"/>
<protein>
    <submittedName>
        <fullName evidence="2">Uncharacterized protein</fullName>
    </submittedName>
</protein>
<dbReference type="EMBL" id="DXDC01000255">
    <property type="protein sequence ID" value="HIY66298.1"/>
    <property type="molecule type" value="Genomic_DNA"/>
</dbReference>